<sequence>MLNLISLKGTTTGEDIFYAVENCSYENNLDLKILSGTSTDGAPTMIVNEKGAIKLLINKIESNNKTSYRSKREDFIIIHCFIHQQNLCAQVLLMDACYASSYTNVELHSITCT</sequence>
<protein>
    <submittedName>
        <fullName evidence="1">Uncharacterized protein</fullName>
    </submittedName>
</protein>
<name>A0AAV4RY06_CAEEX</name>
<accession>A0AAV4RY06</accession>
<gene>
    <name evidence="1" type="ORF">CEXT_733841</name>
</gene>
<comment type="caution">
    <text evidence="1">The sequence shown here is derived from an EMBL/GenBank/DDBJ whole genome shotgun (WGS) entry which is preliminary data.</text>
</comment>
<dbReference type="PANTHER" id="PTHR45913">
    <property type="entry name" value="EPM2A-INTERACTING PROTEIN 1"/>
    <property type="match status" value="1"/>
</dbReference>
<evidence type="ECO:0000313" key="1">
    <source>
        <dbReference type="EMBL" id="GIY27218.1"/>
    </source>
</evidence>
<evidence type="ECO:0000313" key="2">
    <source>
        <dbReference type="Proteomes" id="UP001054945"/>
    </source>
</evidence>
<keyword evidence="2" id="KW-1185">Reference proteome</keyword>
<dbReference type="EMBL" id="BPLR01008789">
    <property type="protein sequence ID" value="GIY27218.1"/>
    <property type="molecule type" value="Genomic_DNA"/>
</dbReference>
<organism evidence="1 2">
    <name type="scientific">Caerostris extrusa</name>
    <name type="common">Bark spider</name>
    <name type="synonym">Caerostris bankana</name>
    <dbReference type="NCBI Taxonomy" id="172846"/>
    <lineage>
        <taxon>Eukaryota</taxon>
        <taxon>Metazoa</taxon>
        <taxon>Ecdysozoa</taxon>
        <taxon>Arthropoda</taxon>
        <taxon>Chelicerata</taxon>
        <taxon>Arachnida</taxon>
        <taxon>Araneae</taxon>
        <taxon>Araneomorphae</taxon>
        <taxon>Entelegynae</taxon>
        <taxon>Araneoidea</taxon>
        <taxon>Araneidae</taxon>
        <taxon>Caerostris</taxon>
    </lineage>
</organism>
<reference evidence="1 2" key="1">
    <citation type="submission" date="2021-06" db="EMBL/GenBank/DDBJ databases">
        <title>Caerostris extrusa draft genome.</title>
        <authorList>
            <person name="Kono N."/>
            <person name="Arakawa K."/>
        </authorList>
    </citation>
    <scope>NUCLEOTIDE SEQUENCE [LARGE SCALE GENOMIC DNA]</scope>
</reference>
<dbReference type="PANTHER" id="PTHR45913:SF21">
    <property type="entry name" value="DUF4371 DOMAIN-CONTAINING PROTEIN"/>
    <property type="match status" value="1"/>
</dbReference>
<proteinExistence type="predicted"/>
<dbReference type="AlphaFoldDB" id="A0AAV4RY06"/>
<dbReference type="Proteomes" id="UP001054945">
    <property type="component" value="Unassembled WGS sequence"/>
</dbReference>